<evidence type="ECO:0000313" key="2">
    <source>
        <dbReference type="EMBL" id="SCV99881.1"/>
    </source>
</evidence>
<reference evidence="3" key="1">
    <citation type="submission" date="2016-03" db="EMBL/GenBank/DDBJ databases">
        <authorList>
            <person name="Devillers H."/>
        </authorList>
    </citation>
    <scope>NUCLEOTIDE SEQUENCE [LARGE SCALE GENOMIC DNA]</scope>
</reference>
<protein>
    <submittedName>
        <fullName evidence="2">LAFE_0B04566g1_1</fullName>
    </submittedName>
</protein>
<dbReference type="EMBL" id="LT598489">
    <property type="protein sequence ID" value="SCV99881.1"/>
    <property type="molecule type" value="Genomic_DNA"/>
</dbReference>
<feature type="compositionally biased region" description="Low complexity" evidence="1">
    <location>
        <begin position="48"/>
        <end position="59"/>
    </location>
</feature>
<dbReference type="Proteomes" id="UP000190831">
    <property type="component" value="Chromosome B"/>
</dbReference>
<accession>A0A1G4M7Q8</accession>
<evidence type="ECO:0000313" key="3">
    <source>
        <dbReference type="Proteomes" id="UP000190831"/>
    </source>
</evidence>
<name>A0A1G4M7Q8_LACFM</name>
<proteinExistence type="predicted"/>
<sequence>MKCICRASSSTPVAHFQRAAQHFEISFQPVAPSRAVSPAPAPAPAPRPAAAAGGPSSPGRRTRRGFSDGKCYPPRLLSGLPRLPPASARSELPALSFLLPALRFVLPALPGVSRSSPSSPPRGAAGNENCSYARHEAASTDGPRDPRPRLRGIRCGFSAARTPLRATRPAWLLFGPSRLGTFFEENPSPTFPRALPLSSPRNPRSSQKRAAVTLKNVGTGYPKAKERPARESCSGVSDVHCNY</sequence>
<feature type="region of interest" description="Disordered" evidence="1">
    <location>
        <begin position="219"/>
        <end position="243"/>
    </location>
</feature>
<dbReference type="AlphaFoldDB" id="A0A1G4M7Q8"/>
<feature type="region of interest" description="Disordered" evidence="1">
    <location>
        <begin position="34"/>
        <end position="73"/>
    </location>
</feature>
<keyword evidence="3" id="KW-1185">Reference proteome</keyword>
<organism evidence="2 3">
    <name type="scientific">Lachancea fermentati</name>
    <name type="common">Zygosaccharomyces fermentati</name>
    <dbReference type="NCBI Taxonomy" id="4955"/>
    <lineage>
        <taxon>Eukaryota</taxon>
        <taxon>Fungi</taxon>
        <taxon>Dikarya</taxon>
        <taxon>Ascomycota</taxon>
        <taxon>Saccharomycotina</taxon>
        <taxon>Saccharomycetes</taxon>
        <taxon>Saccharomycetales</taxon>
        <taxon>Saccharomycetaceae</taxon>
        <taxon>Lachancea</taxon>
    </lineage>
</organism>
<gene>
    <name evidence="2" type="ORF">LAFE_0B04566G</name>
</gene>
<evidence type="ECO:0000256" key="1">
    <source>
        <dbReference type="SAM" id="MobiDB-lite"/>
    </source>
</evidence>